<evidence type="ECO:0000259" key="2">
    <source>
        <dbReference type="Pfam" id="PF00188"/>
    </source>
</evidence>
<reference evidence="3 4" key="1">
    <citation type="journal article" date="2016" name="Nat. Commun.">
        <title>Thousands of microbial genomes shed light on interconnected biogeochemical processes in an aquifer system.</title>
        <authorList>
            <person name="Anantharaman K."/>
            <person name="Brown C.T."/>
            <person name="Hug L.A."/>
            <person name="Sharon I."/>
            <person name="Castelle C.J."/>
            <person name="Probst A.J."/>
            <person name="Thomas B.C."/>
            <person name="Singh A."/>
            <person name="Wilkins M.J."/>
            <person name="Karaoz U."/>
            <person name="Brodie E.L."/>
            <person name="Williams K.H."/>
            <person name="Hubbard S.S."/>
            <person name="Banfield J.F."/>
        </authorList>
    </citation>
    <scope>NUCLEOTIDE SEQUENCE [LARGE SCALE GENOMIC DNA]</scope>
</reference>
<dbReference type="Pfam" id="PF00188">
    <property type="entry name" value="CAP"/>
    <property type="match status" value="1"/>
</dbReference>
<organism evidence="3 4">
    <name type="scientific">Candidatus Sungbacteria bacterium RIFCSPHIGHO2_01_FULL_47_32</name>
    <dbReference type="NCBI Taxonomy" id="1802264"/>
    <lineage>
        <taxon>Bacteria</taxon>
        <taxon>Candidatus Sungiibacteriota</taxon>
    </lineage>
</organism>
<dbReference type="PANTHER" id="PTHR31157:SF1">
    <property type="entry name" value="SCP DOMAIN-CONTAINING PROTEIN"/>
    <property type="match status" value="1"/>
</dbReference>
<dbReference type="InterPro" id="IPR014044">
    <property type="entry name" value="CAP_dom"/>
</dbReference>
<evidence type="ECO:0000256" key="1">
    <source>
        <dbReference type="SAM" id="Phobius"/>
    </source>
</evidence>
<feature type="domain" description="SCP" evidence="2">
    <location>
        <begin position="61"/>
        <end position="179"/>
    </location>
</feature>
<keyword evidence="1" id="KW-0812">Transmembrane</keyword>
<evidence type="ECO:0000313" key="3">
    <source>
        <dbReference type="EMBL" id="OGZ93977.1"/>
    </source>
</evidence>
<dbReference type="Gene3D" id="3.40.33.10">
    <property type="entry name" value="CAP"/>
    <property type="match status" value="1"/>
</dbReference>
<keyword evidence="1" id="KW-1133">Transmembrane helix</keyword>
<protein>
    <recommendedName>
        <fullName evidence="2">SCP domain-containing protein</fullName>
    </recommendedName>
</protein>
<dbReference type="Proteomes" id="UP000177152">
    <property type="component" value="Unassembled WGS sequence"/>
</dbReference>
<dbReference type="SUPFAM" id="SSF55797">
    <property type="entry name" value="PR-1-like"/>
    <property type="match status" value="1"/>
</dbReference>
<accession>A0A1G2K3I4</accession>
<feature type="transmembrane region" description="Helical" evidence="1">
    <location>
        <begin position="318"/>
        <end position="335"/>
    </location>
</feature>
<comment type="caution">
    <text evidence="3">The sequence shown here is derived from an EMBL/GenBank/DDBJ whole genome shotgun (WGS) entry which is preliminary data.</text>
</comment>
<keyword evidence="1" id="KW-0472">Membrane</keyword>
<evidence type="ECO:0000313" key="4">
    <source>
        <dbReference type="Proteomes" id="UP000177152"/>
    </source>
</evidence>
<sequence>MLKKYFIPHNENDHKPHFLRETSVFVVASAVVISMFVTLLHSAVFLGSGFLASILPAVLVDLANQDRSIQGLMSLTVNPILTEAAQKKANDMAARGYFAHTSPSGVTPWFWFKNAGYQFTNAGENLAINFYDSKDIETAWMNSPGHRANILNKNFTEIGVAMAEGMYQGRQTTFVVQMFGHPASSNAFVPASVPMQAPKPVPAPVPVSRPTTEGEPLAANNLPESIQVKDASSDKDEFQVIAQDDMFIAVKKTAYSDVSEPVVSLPVGSAPHYASWFNRVASSPRHIINMTYVLLAALVSAALLLSVFIKIRKQHPKHIAYGLSLLALIGFAFYINKELVIAHMVIL</sequence>
<feature type="transmembrane region" description="Helical" evidence="1">
    <location>
        <begin position="292"/>
        <end position="312"/>
    </location>
</feature>
<feature type="transmembrane region" description="Helical" evidence="1">
    <location>
        <begin position="21"/>
        <end position="39"/>
    </location>
</feature>
<dbReference type="EMBL" id="MHQC01000046">
    <property type="protein sequence ID" value="OGZ93977.1"/>
    <property type="molecule type" value="Genomic_DNA"/>
</dbReference>
<dbReference type="PANTHER" id="PTHR31157">
    <property type="entry name" value="SCP DOMAIN-CONTAINING PROTEIN"/>
    <property type="match status" value="1"/>
</dbReference>
<dbReference type="InterPro" id="IPR035940">
    <property type="entry name" value="CAP_sf"/>
</dbReference>
<gene>
    <name evidence="3" type="ORF">A2633_00860</name>
</gene>
<name>A0A1G2K3I4_9BACT</name>
<proteinExistence type="predicted"/>
<dbReference type="CDD" id="cd05379">
    <property type="entry name" value="CAP_bacterial"/>
    <property type="match status" value="1"/>
</dbReference>
<dbReference type="AlphaFoldDB" id="A0A1G2K3I4"/>